<protein>
    <recommendedName>
        <fullName evidence="2">DUF7146 domain-containing protein</fullName>
    </recommendedName>
</protein>
<dbReference type="Proteomes" id="UP000249922">
    <property type="component" value="Chromosome"/>
</dbReference>
<keyword evidence="4" id="KW-1185">Reference proteome</keyword>
<evidence type="ECO:0000313" key="3">
    <source>
        <dbReference type="EMBL" id="AWX92772.1"/>
    </source>
</evidence>
<feature type="region of interest" description="Disordered" evidence="1">
    <location>
        <begin position="1"/>
        <end position="48"/>
    </location>
</feature>
<dbReference type="InterPro" id="IPR055570">
    <property type="entry name" value="DUF7146"/>
</dbReference>
<gene>
    <name evidence="3" type="ORF">DPM13_05135</name>
</gene>
<evidence type="ECO:0000256" key="1">
    <source>
        <dbReference type="SAM" id="MobiDB-lite"/>
    </source>
</evidence>
<reference evidence="3 4" key="1">
    <citation type="submission" date="2018-06" db="EMBL/GenBank/DDBJ databases">
        <title>Complete genome sequence of Paracoccus mutanolyticus strain RSP-02 isolated from cellulosic waste.</title>
        <authorList>
            <person name="Amrutha R.N."/>
            <person name="Shrivastav A."/>
            <person name="Buddana S.K."/>
            <person name="Deshpande U."/>
            <person name="Prakasham R.S."/>
        </authorList>
    </citation>
    <scope>NUCLEOTIDE SEQUENCE [LARGE SCALE GENOMIC DNA]</scope>
    <source>
        <strain evidence="3 4">RSP-02</strain>
    </source>
</reference>
<evidence type="ECO:0000259" key="2">
    <source>
        <dbReference type="Pfam" id="PF23639"/>
    </source>
</evidence>
<dbReference type="Pfam" id="PF23639">
    <property type="entry name" value="DUF7146"/>
    <property type="match status" value="1"/>
</dbReference>
<evidence type="ECO:0000313" key="4">
    <source>
        <dbReference type="Proteomes" id="UP000249922"/>
    </source>
</evidence>
<dbReference type="EMBL" id="CP030239">
    <property type="protein sequence ID" value="AWX92772.1"/>
    <property type="molecule type" value="Genomic_DNA"/>
</dbReference>
<sequence>MTMVASRMRRLCPRRGRPGADDRWRRDRRGRPRQELAASTSDLPKSLRFHPDCWHPSAQRAPAMVARIDGLPRLAVHRT</sequence>
<organism evidence="3 4">
    <name type="scientific">Paracoccus mutanolyticus</name>
    <dbReference type="NCBI Taxonomy" id="1499308"/>
    <lineage>
        <taxon>Bacteria</taxon>
        <taxon>Pseudomonadati</taxon>
        <taxon>Pseudomonadota</taxon>
        <taxon>Alphaproteobacteria</taxon>
        <taxon>Rhodobacterales</taxon>
        <taxon>Paracoccaceae</taxon>
        <taxon>Paracoccus</taxon>
    </lineage>
</organism>
<feature type="compositionally biased region" description="Basic residues" evidence="1">
    <location>
        <begin position="7"/>
        <end position="17"/>
    </location>
</feature>
<name>A0ABM6WQ75_9RHOB</name>
<proteinExistence type="predicted"/>
<accession>A0ABM6WQ75</accession>
<feature type="domain" description="DUF7146" evidence="2">
    <location>
        <begin position="40"/>
        <end position="79"/>
    </location>
</feature>